<dbReference type="Gene3D" id="1.10.530.10">
    <property type="match status" value="1"/>
</dbReference>
<dbReference type="OrthoDB" id="9808544at2"/>
<reference evidence="4" key="1">
    <citation type="submission" date="2019-03" db="EMBL/GenBank/DDBJ databases">
        <title>Afifella sp. nov., isolated from activated sludge.</title>
        <authorList>
            <person name="Li Q."/>
            <person name="Liu Y."/>
        </authorList>
    </citation>
    <scope>NUCLEOTIDE SEQUENCE</scope>
    <source>
        <strain evidence="4">L72</strain>
    </source>
</reference>
<dbReference type="InterPro" id="IPR011970">
    <property type="entry name" value="MltB_2"/>
</dbReference>
<keyword evidence="5" id="KW-1185">Reference proteome</keyword>
<dbReference type="InterPro" id="IPR036366">
    <property type="entry name" value="PGBDSf"/>
</dbReference>
<evidence type="ECO:0000313" key="4">
    <source>
        <dbReference type="EMBL" id="MYZ48759.1"/>
    </source>
</evidence>
<dbReference type="SUPFAM" id="SSF53955">
    <property type="entry name" value="Lysozyme-like"/>
    <property type="match status" value="1"/>
</dbReference>
<dbReference type="AlphaFoldDB" id="A0A964T5H4"/>
<dbReference type="CDD" id="cd13399">
    <property type="entry name" value="Slt35-like"/>
    <property type="match status" value="1"/>
</dbReference>
<protein>
    <submittedName>
        <fullName evidence="4">Lytic murein transglycosylase</fullName>
    </submittedName>
</protein>
<dbReference type="Gene3D" id="1.10.101.10">
    <property type="entry name" value="PGBD-like superfamily/PGBD"/>
    <property type="match status" value="1"/>
</dbReference>
<accession>A0A964T5H4</accession>
<dbReference type="PANTHER" id="PTHR30163:SF8">
    <property type="entry name" value="LYTIC MUREIN TRANSGLYCOSYLASE"/>
    <property type="match status" value="1"/>
</dbReference>
<evidence type="ECO:0000259" key="2">
    <source>
        <dbReference type="Pfam" id="PF01471"/>
    </source>
</evidence>
<dbReference type="InterPro" id="IPR036365">
    <property type="entry name" value="PGBD-like_sf"/>
</dbReference>
<feature type="domain" description="Transglycosylase SLT" evidence="3">
    <location>
        <begin position="31"/>
        <end position="327"/>
    </location>
</feature>
<name>A0A964T5H4_9HYPH</name>
<dbReference type="GO" id="GO:0009253">
    <property type="term" value="P:peptidoglycan catabolic process"/>
    <property type="evidence" value="ECO:0007669"/>
    <property type="project" value="TreeGrafter"/>
</dbReference>
<dbReference type="Proteomes" id="UP000773614">
    <property type="component" value="Unassembled WGS sequence"/>
</dbReference>
<dbReference type="SUPFAM" id="SSF47090">
    <property type="entry name" value="PGBD-like"/>
    <property type="match status" value="1"/>
</dbReference>
<proteinExistence type="predicted"/>
<dbReference type="PANTHER" id="PTHR30163">
    <property type="entry name" value="MEMBRANE-BOUND LYTIC MUREIN TRANSGLYCOSYLASE B"/>
    <property type="match status" value="1"/>
</dbReference>
<dbReference type="Gene3D" id="1.10.8.350">
    <property type="entry name" value="Bacterial muramidase"/>
    <property type="match status" value="1"/>
</dbReference>
<evidence type="ECO:0000256" key="1">
    <source>
        <dbReference type="SAM" id="SignalP"/>
    </source>
</evidence>
<keyword evidence="1" id="KW-0732">Signal</keyword>
<dbReference type="InterPro" id="IPR043426">
    <property type="entry name" value="MltB-like"/>
</dbReference>
<organism evidence="4 5">
    <name type="scientific">Propylenella binzhouense</name>
    <dbReference type="NCBI Taxonomy" id="2555902"/>
    <lineage>
        <taxon>Bacteria</taxon>
        <taxon>Pseudomonadati</taxon>
        <taxon>Pseudomonadota</taxon>
        <taxon>Alphaproteobacteria</taxon>
        <taxon>Hyphomicrobiales</taxon>
        <taxon>Propylenellaceae</taxon>
        <taxon>Propylenella</taxon>
    </lineage>
</organism>
<dbReference type="Pfam" id="PF01471">
    <property type="entry name" value="PG_binding_1"/>
    <property type="match status" value="1"/>
</dbReference>
<gene>
    <name evidence="4" type="ORF">E4O86_13665</name>
</gene>
<dbReference type="NCBIfam" id="TIGR02283">
    <property type="entry name" value="MltB_2"/>
    <property type="match status" value="1"/>
</dbReference>
<sequence length="406" mass="44440">MVLPKTLRALCALCVLVPLTASGAVAADGGFSRWVSDFWPAARSAGVSRATFERAFRGVSPDPEVLEKARYQPEFAQPIWTYLARAVSDERIANGRAMLERYRGVLDAIEGTYKVDRHVLVAIWGMESSYGEALTNPRMVKPLIRSLATLAYEDERRGRYARTQLVAALKLLERGDVDPGGLTGSWAGAMGHTQFIPTTFEAYGVDFDGDGHRNIWQSPADALASAANYLHRSGWVPGKTWGYEVALPRGFDFRLADSETELTLAEWERRGIRRVSAPAFPRPDDLAILVLPAGAEGPAFLMLRNHFVIRRYNNALAYALAVGHLADRLRGGGPFEQSWPVAQRPLNGTEREELQRLLADAGYYEGSIDGQIGPRSVAAIRAYQTASGLTPDGHAAADLLDTLRGG</sequence>
<feature type="signal peptide" evidence="1">
    <location>
        <begin position="1"/>
        <end position="26"/>
    </location>
</feature>
<dbReference type="RefSeq" id="WP_161141104.1">
    <property type="nucleotide sequence ID" value="NZ_SPKJ01000047.1"/>
</dbReference>
<feature type="domain" description="Peptidoglycan binding-like" evidence="2">
    <location>
        <begin position="348"/>
        <end position="395"/>
    </location>
</feature>
<dbReference type="InterPro" id="IPR002477">
    <property type="entry name" value="Peptidoglycan-bd-like"/>
</dbReference>
<dbReference type="GO" id="GO:0008933">
    <property type="term" value="F:peptidoglycan lytic transglycosylase activity"/>
    <property type="evidence" value="ECO:0007669"/>
    <property type="project" value="TreeGrafter"/>
</dbReference>
<dbReference type="InterPro" id="IPR023346">
    <property type="entry name" value="Lysozyme-like_dom_sf"/>
</dbReference>
<dbReference type="Pfam" id="PF13406">
    <property type="entry name" value="SLT_2"/>
    <property type="match status" value="1"/>
</dbReference>
<dbReference type="EMBL" id="SPKJ01000047">
    <property type="protein sequence ID" value="MYZ48759.1"/>
    <property type="molecule type" value="Genomic_DNA"/>
</dbReference>
<evidence type="ECO:0000313" key="5">
    <source>
        <dbReference type="Proteomes" id="UP000773614"/>
    </source>
</evidence>
<feature type="chain" id="PRO_5036845161" evidence="1">
    <location>
        <begin position="27"/>
        <end position="406"/>
    </location>
</feature>
<evidence type="ECO:0000259" key="3">
    <source>
        <dbReference type="Pfam" id="PF13406"/>
    </source>
</evidence>
<dbReference type="InterPro" id="IPR031304">
    <property type="entry name" value="SLT_2"/>
</dbReference>
<comment type="caution">
    <text evidence="4">The sequence shown here is derived from an EMBL/GenBank/DDBJ whole genome shotgun (WGS) entry which is preliminary data.</text>
</comment>